<evidence type="ECO:0000256" key="1">
    <source>
        <dbReference type="SAM" id="MobiDB-lite"/>
    </source>
</evidence>
<evidence type="ECO:0000313" key="3">
    <source>
        <dbReference type="Proteomes" id="UP001056336"/>
    </source>
</evidence>
<feature type="region of interest" description="Disordered" evidence="1">
    <location>
        <begin position="160"/>
        <end position="201"/>
    </location>
</feature>
<reference evidence="2" key="1">
    <citation type="journal article" date="2018" name="Int. J. Syst. Evol. Microbiol.">
        <title>Jatrophihabitans telluris sp. nov., isolated from sediment soil of lava forest wetlands and the emended description of the genus Jatrophihabitans.</title>
        <authorList>
            <person name="Lee K.C."/>
            <person name="Suh M.K."/>
            <person name="Eom M.K."/>
            <person name="Kim K.K."/>
            <person name="Kim J.S."/>
            <person name="Kim D.S."/>
            <person name="Ko S.H."/>
            <person name="Shin Y.K."/>
            <person name="Lee J.S."/>
        </authorList>
    </citation>
    <scope>NUCLEOTIDE SEQUENCE</scope>
    <source>
        <strain evidence="2">N237</strain>
    </source>
</reference>
<organism evidence="2 3">
    <name type="scientific">Jatrophihabitans telluris</name>
    <dbReference type="NCBI Taxonomy" id="2038343"/>
    <lineage>
        <taxon>Bacteria</taxon>
        <taxon>Bacillati</taxon>
        <taxon>Actinomycetota</taxon>
        <taxon>Actinomycetes</taxon>
        <taxon>Jatrophihabitantales</taxon>
        <taxon>Jatrophihabitantaceae</taxon>
        <taxon>Jatrophihabitans</taxon>
    </lineage>
</organism>
<feature type="compositionally biased region" description="Low complexity" evidence="1">
    <location>
        <begin position="160"/>
        <end position="176"/>
    </location>
</feature>
<name>A0ABY4QXA8_9ACTN</name>
<sequence>MLVALLACGCGSAPVPNRGSGAAGLTTCGDVPRSSGRSSATLTLTASTPGSGAAGTAMAISATLSSSTTGGALVSGPSSTDVLLIRDGHVVGRDDSPRPELAALIPLRAGHSQRIGWLPETVLLSGCPAAGKRSRLPAGQYELVVSLRYTVLPSDMATAPGPAGADSAAAGAAAGSATGGPGAGQTSSAPGVPDGGEIVSDPVVVIVR</sequence>
<dbReference type="EMBL" id="CP097332">
    <property type="protein sequence ID" value="UQX87762.1"/>
    <property type="molecule type" value="Genomic_DNA"/>
</dbReference>
<dbReference type="Proteomes" id="UP001056336">
    <property type="component" value="Chromosome"/>
</dbReference>
<protein>
    <submittedName>
        <fullName evidence="2">Uncharacterized protein</fullName>
    </submittedName>
</protein>
<proteinExistence type="predicted"/>
<keyword evidence="3" id="KW-1185">Reference proteome</keyword>
<evidence type="ECO:0000313" key="2">
    <source>
        <dbReference type="EMBL" id="UQX87762.1"/>
    </source>
</evidence>
<accession>A0ABY4QXA8</accession>
<gene>
    <name evidence="2" type="ORF">M6D93_15855</name>
</gene>
<dbReference type="RefSeq" id="WP_249770603.1">
    <property type="nucleotide sequence ID" value="NZ_CP097332.1"/>
</dbReference>
<reference evidence="2" key="2">
    <citation type="submission" date="2022-05" db="EMBL/GenBank/DDBJ databases">
        <authorList>
            <person name="Kim J.-S."/>
            <person name="Lee K."/>
            <person name="Suh M."/>
            <person name="Eom M."/>
            <person name="Kim J.-S."/>
            <person name="Kim D.-S."/>
            <person name="Ko S.-H."/>
            <person name="Shin Y."/>
            <person name="Lee J.-S."/>
        </authorList>
    </citation>
    <scope>NUCLEOTIDE SEQUENCE</scope>
    <source>
        <strain evidence="2">N237</strain>
    </source>
</reference>